<organism evidence="1 2">
    <name type="scientific">Dufourea novaeangliae</name>
    <name type="common">Sweat bee</name>
    <dbReference type="NCBI Taxonomy" id="178035"/>
    <lineage>
        <taxon>Eukaryota</taxon>
        <taxon>Metazoa</taxon>
        <taxon>Ecdysozoa</taxon>
        <taxon>Arthropoda</taxon>
        <taxon>Hexapoda</taxon>
        <taxon>Insecta</taxon>
        <taxon>Pterygota</taxon>
        <taxon>Neoptera</taxon>
        <taxon>Endopterygota</taxon>
        <taxon>Hymenoptera</taxon>
        <taxon>Apocrita</taxon>
        <taxon>Aculeata</taxon>
        <taxon>Apoidea</taxon>
        <taxon>Anthophila</taxon>
        <taxon>Halictidae</taxon>
        <taxon>Rophitinae</taxon>
        <taxon>Dufourea</taxon>
    </lineage>
</organism>
<evidence type="ECO:0000313" key="1">
    <source>
        <dbReference type="EMBL" id="KZC14952.1"/>
    </source>
</evidence>
<name>A0A154PSS7_DUFNO</name>
<protein>
    <submittedName>
        <fullName evidence="1">Uncharacterized protein</fullName>
    </submittedName>
</protein>
<evidence type="ECO:0000313" key="2">
    <source>
        <dbReference type="Proteomes" id="UP000076502"/>
    </source>
</evidence>
<gene>
    <name evidence="1" type="ORF">WN55_08440</name>
</gene>
<dbReference type="EMBL" id="KQ435179">
    <property type="protein sequence ID" value="KZC14952.1"/>
    <property type="molecule type" value="Genomic_DNA"/>
</dbReference>
<dbReference type="AlphaFoldDB" id="A0A154PSS7"/>
<dbReference type="Proteomes" id="UP000076502">
    <property type="component" value="Unassembled WGS sequence"/>
</dbReference>
<proteinExistence type="predicted"/>
<keyword evidence="2" id="KW-1185">Reference proteome</keyword>
<sequence>MGGERGGVLFTTRCTKTHKLMVEELEKGIQWRGSKVVRCSVEDLDKRNTVTVWCSHSTMEFKDMVEAVRIEYPLMGAESWTLWKEADLDEKGREFVVKMKTQSAQQVRRMNGRFRLCGGVIRLVCKIM</sequence>
<accession>A0A154PSS7</accession>
<reference evidence="1 2" key="1">
    <citation type="submission" date="2015-07" db="EMBL/GenBank/DDBJ databases">
        <title>The genome of Dufourea novaeangliae.</title>
        <authorList>
            <person name="Pan H."/>
            <person name="Kapheim K."/>
        </authorList>
    </citation>
    <scope>NUCLEOTIDE SEQUENCE [LARGE SCALE GENOMIC DNA]</scope>
    <source>
        <strain evidence="1">0120121106</strain>
        <tissue evidence="1">Whole body</tissue>
    </source>
</reference>
<dbReference type="OrthoDB" id="7550800at2759"/>